<dbReference type="EMBL" id="AWVH01000006">
    <property type="protein sequence ID" value="ERJ94102.1"/>
    <property type="molecule type" value="Genomic_DNA"/>
</dbReference>
<keyword evidence="1" id="KW-0812">Transmembrane</keyword>
<keyword evidence="1" id="KW-1133">Transmembrane helix</keyword>
<proteinExistence type="predicted"/>
<evidence type="ECO:0000313" key="3">
    <source>
        <dbReference type="Proteomes" id="UP000016649"/>
    </source>
</evidence>
<organism evidence="2 3">
    <name type="scientific">Treponema lecithinolyticum ATCC 700332</name>
    <dbReference type="NCBI Taxonomy" id="1321815"/>
    <lineage>
        <taxon>Bacteria</taxon>
        <taxon>Pseudomonadati</taxon>
        <taxon>Spirochaetota</taxon>
        <taxon>Spirochaetia</taxon>
        <taxon>Spirochaetales</taxon>
        <taxon>Treponemataceae</taxon>
        <taxon>Treponema</taxon>
    </lineage>
</organism>
<keyword evidence="1" id="KW-0472">Membrane</keyword>
<comment type="caution">
    <text evidence="2">The sequence shown here is derived from an EMBL/GenBank/DDBJ whole genome shotgun (WGS) entry which is preliminary data.</text>
</comment>
<dbReference type="Proteomes" id="UP000016649">
    <property type="component" value="Unassembled WGS sequence"/>
</dbReference>
<keyword evidence="3" id="KW-1185">Reference proteome</keyword>
<sequence>MRFFDTIYILILRYKFFYTLFFLFLYITIKYTVFFTGGKKLARYLQ</sequence>
<evidence type="ECO:0000313" key="2">
    <source>
        <dbReference type="EMBL" id="ERJ94102.1"/>
    </source>
</evidence>
<gene>
    <name evidence="2" type="ORF">HMPREF9193_00457</name>
</gene>
<protein>
    <submittedName>
        <fullName evidence="2">Uncharacterized protein</fullName>
    </submittedName>
</protein>
<accession>A0ABN0P0N3</accession>
<reference evidence="2 3" key="1">
    <citation type="submission" date="2013-08" db="EMBL/GenBank/DDBJ databases">
        <authorList>
            <person name="Weinstock G."/>
            <person name="Sodergren E."/>
            <person name="Wylie T."/>
            <person name="Fulton L."/>
            <person name="Fulton R."/>
            <person name="Fronick C."/>
            <person name="O'Laughlin M."/>
            <person name="Godfrey J."/>
            <person name="Miner T."/>
            <person name="Herter B."/>
            <person name="Appelbaum E."/>
            <person name="Cordes M."/>
            <person name="Lek S."/>
            <person name="Wollam A."/>
            <person name="Pepin K.H."/>
            <person name="Palsikar V.B."/>
            <person name="Mitreva M."/>
            <person name="Wilson R.K."/>
        </authorList>
    </citation>
    <scope>NUCLEOTIDE SEQUENCE [LARGE SCALE GENOMIC DNA]</scope>
    <source>
        <strain evidence="2 3">ATCC 700332</strain>
    </source>
</reference>
<evidence type="ECO:0000256" key="1">
    <source>
        <dbReference type="SAM" id="Phobius"/>
    </source>
</evidence>
<feature type="transmembrane region" description="Helical" evidence="1">
    <location>
        <begin position="16"/>
        <end position="36"/>
    </location>
</feature>
<name>A0ABN0P0N3_TRELE</name>